<accession>A0A0B2V041</accession>
<protein>
    <submittedName>
        <fullName evidence="4">Calsenilin</fullName>
    </submittedName>
</protein>
<dbReference type="PANTHER" id="PTHR23055">
    <property type="entry name" value="CALCIUM BINDING PROTEINS"/>
    <property type="match status" value="1"/>
</dbReference>
<dbReference type="InterPro" id="IPR002048">
    <property type="entry name" value="EF_hand_dom"/>
</dbReference>
<dbReference type="InterPro" id="IPR011992">
    <property type="entry name" value="EF-hand-dom_pair"/>
</dbReference>
<dbReference type="PROSITE" id="PS50222">
    <property type="entry name" value="EF_HAND_2"/>
    <property type="match status" value="1"/>
</dbReference>
<evidence type="ECO:0000259" key="3">
    <source>
        <dbReference type="PROSITE" id="PS50222"/>
    </source>
</evidence>
<dbReference type="Proteomes" id="UP000031036">
    <property type="component" value="Unassembled WGS sequence"/>
</dbReference>
<dbReference type="STRING" id="6265.A0A0B2V041"/>
<proteinExistence type="predicted"/>
<dbReference type="PRINTS" id="PR00450">
    <property type="entry name" value="RECOVERIN"/>
</dbReference>
<reference evidence="4 5" key="1">
    <citation type="submission" date="2014-11" db="EMBL/GenBank/DDBJ databases">
        <title>Genetic blueprint of the zoonotic pathogen Toxocara canis.</title>
        <authorList>
            <person name="Zhu X.-Q."/>
            <person name="Korhonen P.K."/>
            <person name="Cai H."/>
            <person name="Young N.D."/>
            <person name="Nejsum P."/>
            <person name="von Samson-Himmelstjerna G."/>
            <person name="Boag P.R."/>
            <person name="Tan P."/>
            <person name="Li Q."/>
            <person name="Min J."/>
            <person name="Yang Y."/>
            <person name="Wang X."/>
            <person name="Fang X."/>
            <person name="Hall R.S."/>
            <person name="Hofmann A."/>
            <person name="Sternberg P.W."/>
            <person name="Jex A.R."/>
            <person name="Gasser R.B."/>
        </authorList>
    </citation>
    <scope>NUCLEOTIDE SEQUENCE [LARGE SCALE GENOMIC DNA]</scope>
    <source>
        <strain evidence="4">PN_DK_2014</strain>
    </source>
</reference>
<evidence type="ECO:0000256" key="2">
    <source>
        <dbReference type="ARBA" id="ARBA00022737"/>
    </source>
</evidence>
<keyword evidence="1" id="KW-0479">Metal-binding</keyword>
<dbReference type="GO" id="GO:0005509">
    <property type="term" value="F:calcium ion binding"/>
    <property type="evidence" value="ECO:0007669"/>
    <property type="project" value="InterPro"/>
</dbReference>
<evidence type="ECO:0000313" key="4">
    <source>
        <dbReference type="EMBL" id="KHN74804.1"/>
    </source>
</evidence>
<dbReference type="InterPro" id="IPR028846">
    <property type="entry name" value="Recoverin"/>
</dbReference>
<organism evidence="4 5">
    <name type="scientific">Toxocara canis</name>
    <name type="common">Canine roundworm</name>
    <dbReference type="NCBI Taxonomy" id="6265"/>
    <lineage>
        <taxon>Eukaryota</taxon>
        <taxon>Metazoa</taxon>
        <taxon>Ecdysozoa</taxon>
        <taxon>Nematoda</taxon>
        <taxon>Chromadorea</taxon>
        <taxon>Rhabditida</taxon>
        <taxon>Spirurina</taxon>
        <taxon>Ascaridomorpha</taxon>
        <taxon>Ascaridoidea</taxon>
        <taxon>Toxocaridae</taxon>
        <taxon>Toxocara</taxon>
    </lineage>
</organism>
<evidence type="ECO:0000256" key="1">
    <source>
        <dbReference type="ARBA" id="ARBA00022723"/>
    </source>
</evidence>
<gene>
    <name evidence="4" type="primary">Kcnip3</name>
    <name evidence="4" type="ORF">Tcan_14174</name>
</gene>
<name>A0A0B2V041_TOXCA</name>
<dbReference type="SUPFAM" id="SSF47473">
    <property type="entry name" value="EF-hand"/>
    <property type="match status" value="1"/>
</dbReference>
<dbReference type="AlphaFoldDB" id="A0A0B2V041"/>
<dbReference type="PANTHER" id="PTHR23055:SF167">
    <property type="entry name" value="EF-HAND DOMAIN-CONTAINING PROTEIN"/>
    <property type="match status" value="1"/>
</dbReference>
<comment type="caution">
    <text evidence="4">The sequence shown here is derived from an EMBL/GenBank/DDBJ whole genome shotgun (WGS) entry which is preliminary data.</text>
</comment>
<keyword evidence="5" id="KW-1185">Reference proteome</keyword>
<keyword evidence="2" id="KW-0677">Repeat</keyword>
<dbReference type="Gene3D" id="1.10.238.10">
    <property type="entry name" value="EF-hand"/>
    <property type="match status" value="1"/>
</dbReference>
<feature type="domain" description="EF-hand" evidence="3">
    <location>
        <begin position="57"/>
        <end position="92"/>
    </location>
</feature>
<evidence type="ECO:0000313" key="5">
    <source>
        <dbReference type="Proteomes" id="UP000031036"/>
    </source>
</evidence>
<dbReference type="OrthoDB" id="191686at2759"/>
<dbReference type="EMBL" id="JPKZ01002823">
    <property type="protein sequence ID" value="KHN74804.1"/>
    <property type="molecule type" value="Genomic_DNA"/>
</dbReference>
<sequence>MGRGWGIVIATAFRDRRTGVGLNYGNLAAIAAAFNPNVTLCFRMEFVVGLSVISRGSNTEKLEWIFDLYDINKRGCIRQTELLLVVQSIYELLGRHTDPPISRRAIVDHVIDVFKGTYELIARQKIRKISLVNKLLR</sequence>